<dbReference type="FunFam" id="3.80.10.10:FF:000400">
    <property type="entry name" value="Nuclear pore complex protein NUP107"/>
    <property type="match status" value="1"/>
</dbReference>
<keyword evidence="2" id="KW-0433">Leucine-rich repeat</keyword>
<dbReference type="Pfam" id="PF08263">
    <property type="entry name" value="LRRNT_2"/>
    <property type="match status" value="1"/>
</dbReference>
<proteinExistence type="predicted"/>
<keyword evidence="5" id="KW-0472">Membrane</keyword>
<feature type="signal peptide" evidence="6">
    <location>
        <begin position="1"/>
        <end position="26"/>
    </location>
</feature>
<accession>A0A3L6TF28</accession>
<dbReference type="InterPro" id="IPR013210">
    <property type="entry name" value="LRR_N_plant-typ"/>
</dbReference>
<dbReference type="PANTHER" id="PTHR48010:SF58">
    <property type="entry name" value="RECEPTOR PROTEIN KINASE-LIKE PROTEIN ZAR1"/>
    <property type="match status" value="1"/>
</dbReference>
<evidence type="ECO:0000256" key="1">
    <source>
        <dbReference type="ARBA" id="ARBA00004370"/>
    </source>
</evidence>
<dbReference type="AlphaFoldDB" id="A0A3L6TF28"/>
<dbReference type="Proteomes" id="UP000275267">
    <property type="component" value="Unassembled WGS sequence"/>
</dbReference>
<evidence type="ECO:0000259" key="7">
    <source>
        <dbReference type="Pfam" id="PF08263"/>
    </source>
</evidence>
<reference evidence="9" key="1">
    <citation type="journal article" date="2019" name="Nat. Commun.">
        <title>The genome of broomcorn millet.</title>
        <authorList>
            <person name="Zou C."/>
            <person name="Miki D."/>
            <person name="Li D."/>
            <person name="Tang Q."/>
            <person name="Xiao L."/>
            <person name="Rajput S."/>
            <person name="Deng P."/>
            <person name="Jia W."/>
            <person name="Huang R."/>
            <person name="Zhang M."/>
            <person name="Sun Y."/>
            <person name="Hu J."/>
            <person name="Fu X."/>
            <person name="Schnable P.S."/>
            <person name="Li F."/>
            <person name="Zhang H."/>
            <person name="Feng B."/>
            <person name="Zhu X."/>
            <person name="Liu R."/>
            <person name="Schnable J.C."/>
            <person name="Zhu J.-K."/>
            <person name="Zhang H."/>
        </authorList>
    </citation>
    <scope>NUCLEOTIDE SEQUENCE [LARGE SCALE GENOMIC DNA]</scope>
</reference>
<dbReference type="Gene3D" id="3.80.10.10">
    <property type="entry name" value="Ribonuclease Inhibitor"/>
    <property type="match status" value="2"/>
</dbReference>
<dbReference type="Pfam" id="PF00560">
    <property type="entry name" value="LRR_1"/>
    <property type="match status" value="2"/>
</dbReference>
<keyword evidence="4" id="KW-0677">Repeat</keyword>
<sequence length="303" mass="31622">MSRVYSLPLLVLPLLIAIAIPPTTSATPPASNTSVDILLSFLAALSLTSQLILLPSWNTSASDGRGSNSTARPHCAFLGVTCSAAGQVAALNLSRVGLSGELAASAPQLCSLPELAALDLSRNNFTGSVPPAFAECSALSALHLGCNGLSGALPPELLSSHQLQHIDLSSNALAGEIPAPSAGGLSPLQYLDLSNNSLSSAIPHELATNKLTGPMPDFPVHCVLKFLNVDSNQIAGELPRTLGNCGNLTKLYLSNKISGSASRLFRLHAKPAKAFPQQQFLHRRVAGQHWRASQFGETDGVQK</sequence>
<dbReference type="EMBL" id="PQIB02000002">
    <property type="protein sequence ID" value="RLN35680.1"/>
    <property type="molecule type" value="Genomic_DNA"/>
</dbReference>
<evidence type="ECO:0000256" key="4">
    <source>
        <dbReference type="ARBA" id="ARBA00022737"/>
    </source>
</evidence>
<dbReference type="InterPro" id="IPR001611">
    <property type="entry name" value="Leu-rich_rpt"/>
</dbReference>
<dbReference type="STRING" id="4540.A0A3L6TF28"/>
<dbReference type="Pfam" id="PF13855">
    <property type="entry name" value="LRR_8"/>
    <property type="match status" value="1"/>
</dbReference>
<comment type="subcellular location">
    <subcellularLocation>
        <location evidence="1">Membrane</location>
    </subcellularLocation>
</comment>
<feature type="chain" id="PRO_5017941908" evidence="6">
    <location>
        <begin position="27"/>
        <end position="303"/>
    </location>
</feature>
<dbReference type="GO" id="GO:0016020">
    <property type="term" value="C:membrane"/>
    <property type="evidence" value="ECO:0007669"/>
    <property type="project" value="UniProtKB-SubCell"/>
</dbReference>
<dbReference type="InterPro" id="IPR032675">
    <property type="entry name" value="LRR_dom_sf"/>
</dbReference>
<dbReference type="InterPro" id="IPR050994">
    <property type="entry name" value="At_inactive_RLKs"/>
</dbReference>
<dbReference type="PRINTS" id="PR00019">
    <property type="entry name" value="LEURICHRPT"/>
</dbReference>
<evidence type="ECO:0000313" key="9">
    <source>
        <dbReference type="Proteomes" id="UP000275267"/>
    </source>
</evidence>
<dbReference type="OrthoDB" id="1939111at2759"/>
<evidence type="ECO:0000256" key="3">
    <source>
        <dbReference type="ARBA" id="ARBA00022729"/>
    </source>
</evidence>
<feature type="domain" description="Leucine-rich repeat-containing N-terminal plant-type" evidence="7">
    <location>
        <begin position="32"/>
        <end position="83"/>
    </location>
</feature>
<dbReference type="SUPFAM" id="SSF52058">
    <property type="entry name" value="L domain-like"/>
    <property type="match status" value="1"/>
</dbReference>
<evidence type="ECO:0000313" key="8">
    <source>
        <dbReference type="EMBL" id="RLN35680.1"/>
    </source>
</evidence>
<organism evidence="8 9">
    <name type="scientific">Panicum miliaceum</name>
    <name type="common">Proso millet</name>
    <name type="synonym">Broomcorn millet</name>
    <dbReference type="NCBI Taxonomy" id="4540"/>
    <lineage>
        <taxon>Eukaryota</taxon>
        <taxon>Viridiplantae</taxon>
        <taxon>Streptophyta</taxon>
        <taxon>Embryophyta</taxon>
        <taxon>Tracheophyta</taxon>
        <taxon>Spermatophyta</taxon>
        <taxon>Magnoliopsida</taxon>
        <taxon>Liliopsida</taxon>
        <taxon>Poales</taxon>
        <taxon>Poaceae</taxon>
        <taxon>PACMAD clade</taxon>
        <taxon>Panicoideae</taxon>
        <taxon>Panicodae</taxon>
        <taxon>Paniceae</taxon>
        <taxon>Panicinae</taxon>
        <taxon>Panicum</taxon>
        <taxon>Panicum sect. Panicum</taxon>
    </lineage>
</organism>
<evidence type="ECO:0000256" key="5">
    <source>
        <dbReference type="ARBA" id="ARBA00023136"/>
    </source>
</evidence>
<name>A0A3L6TF28_PANMI</name>
<evidence type="ECO:0000256" key="6">
    <source>
        <dbReference type="SAM" id="SignalP"/>
    </source>
</evidence>
<gene>
    <name evidence="8" type="ORF">C2845_PM03G22330</name>
</gene>
<keyword evidence="9" id="KW-1185">Reference proteome</keyword>
<evidence type="ECO:0000256" key="2">
    <source>
        <dbReference type="ARBA" id="ARBA00022614"/>
    </source>
</evidence>
<dbReference type="PANTHER" id="PTHR48010">
    <property type="entry name" value="OS05G0588300 PROTEIN"/>
    <property type="match status" value="1"/>
</dbReference>
<comment type="caution">
    <text evidence="8">The sequence shown here is derived from an EMBL/GenBank/DDBJ whole genome shotgun (WGS) entry which is preliminary data.</text>
</comment>
<protein>
    <submittedName>
        <fullName evidence="8">Leucine-rich repeat receptor-like protein kinase</fullName>
    </submittedName>
</protein>
<dbReference type="GO" id="GO:0016301">
    <property type="term" value="F:kinase activity"/>
    <property type="evidence" value="ECO:0007669"/>
    <property type="project" value="UniProtKB-KW"/>
</dbReference>
<keyword evidence="3 6" id="KW-0732">Signal</keyword>